<dbReference type="Pfam" id="PF07677">
    <property type="entry name" value="A2M_recep"/>
    <property type="match status" value="1"/>
</dbReference>
<evidence type="ECO:0000259" key="3">
    <source>
        <dbReference type="SMART" id="SM01361"/>
    </source>
</evidence>
<dbReference type="InterPro" id="IPR019742">
    <property type="entry name" value="MacrogloblnA2_CS"/>
</dbReference>
<dbReference type="PANTHER" id="PTHR11412:SF182">
    <property type="entry name" value="ALPHA-2-MACROGLOBULIN-LIKE PROTEIN 1"/>
    <property type="match status" value="1"/>
</dbReference>
<dbReference type="InterPro" id="IPR036595">
    <property type="entry name" value="A-macroglobulin_rcpt-bd_sf"/>
</dbReference>
<dbReference type="Gene3D" id="1.50.10.20">
    <property type="match status" value="2"/>
</dbReference>
<dbReference type="SMART" id="SM01419">
    <property type="entry name" value="Thiol-ester_cl"/>
    <property type="match status" value="1"/>
</dbReference>
<name>A0AAV7PAJ2_PLEWA</name>
<dbReference type="AlphaFoldDB" id="A0AAV7PAJ2"/>
<dbReference type="InterPro" id="IPR047565">
    <property type="entry name" value="Alpha-macroglob_thiol-ester_cl"/>
</dbReference>
<dbReference type="GO" id="GO:0005615">
    <property type="term" value="C:extracellular space"/>
    <property type="evidence" value="ECO:0007669"/>
    <property type="project" value="InterPro"/>
</dbReference>
<reference evidence="4" key="1">
    <citation type="journal article" date="2022" name="bioRxiv">
        <title>Sequencing and chromosome-scale assembly of the giantPleurodeles waltlgenome.</title>
        <authorList>
            <person name="Brown T."/>
            <person name="Elewa A."/>
            <person name="Iarovenko S."/>
            <person name="Subramanian E."/>
            <person name="Araus A.J."/>
            <person name="Petzold A."/>
            <person name="Susuki M."/>
            <person name="Suzuki K.-i.T."/>
            <person name="Hayashi T."/>
            <person name="Toyoda A."/>
            <person name="Oliveira C."/>
            <person name="Osipova E."/>
            <person name="Leigh N.D."/>
            <person name="Simon A."/>
            <person name="Yun M.H."/>
        </authorList>
    </citation>
    <scope>NUCLEOTIDE SEQUENCE</scope>
    <source>
        <strain evidence="4">20211129_DDA</strain>
        <tissue evidence="4">Liver</tissue>
    </source>
</reference>
<dbReference type="Pfam" id="PF07678">
    <property type="entry name" value="TED_complement"/>
    <property type="match status" value="2"/>
</dbReference>
<dbReference type="InterPro" id="IPR011626">
    <property type="entry name" value="Alpha-macroglobulin_TED"/>
</dbReference>
<accession>A0AAV7PAJ2</accession>
<feature type="coiled-coil region" evidence="2">
    <location>
        <begin position="119"/>
        <end position="146"/>
    </location>
</feature>
<evidence type="ECO:0000313" key="4">
    <source>
        <dbReference type="EMBL" id="KAJ1122240.1"/>
    </source>
</evidence>
<dbReference type="InterPro" id="IPR050473">
    <property type="entry name" value="A2M/Complement_sys"/>
</dbReference>
<dbReference type="InterPro" id="IPR009048">
    <property type="entry name" value="A-macroglobulin_rcpt-bd"/>
</dbReference>
<feature type="domain" description="Alpha-macroglobulin receptor-binding" evidence="3">
    <location>
        <begin position="451"/>
        <end position="534"/>
    </location>
</feature>
<keyword evidence="2" id="KW-0175">Coiled coil</keyword>
<keyword evidence="5" id="KW-1185">Reference proteome</keyword>
<evidence type="ECO:0000256" key="1">
    <source>
        <dbReference type="ARBA" id="ARBA00023157"/>
    </source>
</evidence>
<comment type="caution">
    <text evidence="4">The sequence shown here is derived from an EMBL/GenBank/DDBJ whole genome shotgun (WGS) entry which is preliminary data.</text>
</comment>
<dbReference type="Proteomes" id="UP001066276">
    <property type="component" value="Chromosome 7"/>
</dbReference>
<sequence length="535" mass="60056">MPYGCGEQNMVKFAPNIYIMQYLRKTNQMTPEIKEKAVEYLKSGYQRQLNYKHDDGSYSAFGKSDQEGNTWLTAFVMKSFGQAKDDIYVDKVYIDQALTYLKEHQLESGCFNSSGKLLNNALKVMKERQKVKMKRAQEAIQKLKKGGVEDNLSLSAYITAAMLELGRNDTGGVEDNLSLSAYITAAMLELGRNDTVSPVRAFTGTVKRALACLKDSLPTVTNTYTLALMAYTFTLADYKEARDKVIAELNEQAIKSEEQIHWERKDKPKQEDVPYWYQAPSAEVEMTSYVLLAYMSQHHVSKEDIGTVSRIVSWLSKQQNPYGGFSSTQDTVVALNGIAIYAGATFSEKGDVTVTVKSRDEIQQQFHVHNKNRLLLQQAPLTKVPGEYTISAAGKGCVYVQTTLRYNIPPTKSDATFKLAVTTDPESCTEAAKSTFMVTVTASYIGNRETSNMALIIVDMVSGFIPVKSSVRELEGKKDVKKVEIKPDQVTIYLDQLDKSPHRFSFSLEQDNEVKDMKPATVTVYDYYEKGEKSC</sequence>
<gene>
    <name evidence="4" type="ORF">NDU88_000742</name>
</gene>
<organism evidence="4 5">
    <name type="scientific">Pleurodeles waltl</name>
    <name type="common">Iberian ribbed newt</name>
    <dbReference type="NCBI Taxonomy" id="8319"/>
    <lineage>
        <taxon>Eukaryota</taxon>
        <taxon>Metazoa</taxon>
        <taxon>Chordata</taxon>
        <taxon>Craniata</taxon>
        <taxon>Vertebrata</taxon>
        <taxon>Euteleostomi</taxon>
        <taxon>Amphibia</taxon>
        <taxon>Batrachia</taxon>
        <taxon>Caudata</taxon>
        <taxon>Salamandroidea</taxon>
        <taxon>Salamandridae</taxon>
        <taxon>Pleurodelinae</taxon>
        <taxon>Pleurodeles</taxon>
    </lineage>
</organism>
<dbReference type="InterPro" id="IPR008930">
    <property type="entry name" value="Terpenoid_cyclase/PrenylTrfase"/>
</dbReference>
<dbReference type="SUPFAM" id="SSF49410">
    <property type="entry name" value="Alpha-macroglobulin receptor domain"/>
    <property type="match status" value="1"/>
</dbReference>
<proteinExistence type="predicted"/>
<dbReference type="Gene3D" id="2.60.40.690">
    <property type="entry name" value="Alpha-macroglobulin, receptor-binding domain"/>
    <property type="match status" value="1"/>
</dbReference>
<dbReference type="CDD" id="cd02897">
    <property type="entry name" value="A2M_2"/>
    <property type="match status" value="1"/>
</dbReference>
<evidence type="ECO:0000256" key="2">
    <source>
        <dbReference type="SAM" id="Coils"/>
    </source>
</evidence>
<protein>
    <recommendedName>
        <fullName evidence="3">Alpha-macroglobulin receptor-binding domain-containing protein</fullName>
    </recommendedName>
</protein>
<dbReference type="SUPFAM" id="SSF48239">
    <property type="entry name" value="Terpenoid cyclases/Protein prenyltransferases"/>
    <property type="match status" value="1"/>
</dbReference>
<dbReference type="EMBL" id="JANPWB010000011">
    <property type="protein sequence ID" value="KAJ1122240.1"/>
    <property type="molecule type" value="Genomic_DNA"/>
</dbReference>
<dbReference type="PANTHER" id="PTHR11412">
    <property type="entry name" value="MACROGLOBULIN / COMPLEMENT"/>
    <property type="match status" value="1"/>
</dbReference>
<evidence type="ECO:0000313" key="5">
    <source>
        <dbReference type="Proteomes" id="UP001066276"/>
    </source>
</evidence>
<keyword evidence="1" id="KW-1015">Disulfide bond</keyword>
<dbReference type="PROSITE" id="PS00477">
    <property type="entry name" value="ALPHA_2_MACROGLOBULIN"/>
    <property type="match status" value="1"/>
</dbReference>
<dbReference type="InterPro" id="IPR041813">
    <property type="entry name" value="A2M_TED"/>
</dbReference>
<dbReference type="SMART" id="SM01361">
    <property type="entry name" value="A2M_recep"/>
    <property type="match status" value="1"/>
</dbReference>